<evidence type="ECO:0000259" key="10">
    <source>
        <dbReference type="Pfam" id="PF14905"/>
    </source>
</evidence>
<dbReference type="Proteomes" id="UP000646484">
    <property type="component" value="Unassembled WGS sequence"/>
</dbReference>
<feature type="compositionally biased region" description="Polar residues" evidence="8">
    <location>
        <begin position="286"/>
        <end position="303"/>
    </location>
</feature>
<dbReference type="InterPro" id="IPR039426">
    <property type="entry name" value="TonB-dep_rcpt-like"/>
</dbReference>
<dbReference type="PANTHER" id="PTHR40980:SF4">
    <property type="entry name" value="TONB-DEPENDENT RECEPTOR-LIKE BETA-BARREL DOMAIN-CONTAINING PROTEIN"/>
    <property type="match status" value="1"/>
</dbReference>
<feature type="domain" description="Outer membrane protein beta-barrel" evidence="10">
    <location>
        <begin position="380"/>
        <end position="796"/>
    </location>
</feature>
<keyword evidence="5 7" id="KW-0472">Membrane</keyword>
<dbReference type="InterPro" id="IPR036942">
    <property type="entry name" value="Beta-barrel_TonB_sf"/>
</dbReference>
<dbReference type="InterPro" id="IPR012910">
    <property type="entry name" value="Plug_dom"/>
</dbReference>
<comment type="subcellular location">
    <subcellularLocation>
        <location evidence="1 7">Cell outer membrane</location>
        <topology evidence="1 7">Multi-pass membrane protein</topology>
    </subcellularLocation>
</comment>
<feature type="domain" description="TonB-dependent receptor plug" evidence="9">
    <location>
        <begin position="146"/>
        <end position="225"/>
    </location>
</feature>
<reference evidence="11 12" key="1">
    <citation type="submission" date="2020-08" db="EMBL/GenBank/DDBJ databases">
        <title>Genome public.</title>
        <authorList>
            <person name="Liu C."/>
            <person name="Sun Q."/>
        </authorList>
    </citation>
    <scope>NUCLEOTIDE SEQUENCE [LARGE SCALE GENOMIC DNA]</scope>
    <source>
        <strain evidence="11 12">NSJ-56</strain>
    </source>
</reference>
<dbReference type="SUPFAM" id="SSF49464">
    <property type="entry name" value="Carboxypeptidase regulatory domain-like"/>
    <property type="match status" value="1"/>
</dbReference>
<evidence type="ECO:0000256" key="4">
    <source>
        <dbReference type="ARBA" id="ARBA00022692"/>
    </source>
</evidence>
<dbReference type="Pfam" id="PF14905">
    <property type="entry name" value="OMP_b-brl_3"/>
    <property type="match status" value="1"/>
</dbReference>
<evidence type="ECO:0000256" key="2">
    <source>
        <dbReference type="ARBA" id="ARBA00022448"/>
    </source>
</evidence>
<feature type="region of interest" description="Disordered" evidence="8">
    <location>
        <begin position="803"/>
        <end position="822"/>
    </location>
</feature>
<keyword evidence="3 7" id="KW-1134">Transmembrane beta strand</keyword>
<evidence type="ECO:0000256" key="5">
    <source>
        <dbReference type="ARBA" id="ARBA00023136"/>
    </source>
</evidence>
<keyword evidence="4 7" id="KW-0812">Transmembrane</keyword>
<comment type="similarity">
    <text evidence="7">Belongs to the TonB-dependent receptor family.</text>
</comment>
<dbReference type="PROSITE" id="PS52016">
    <property type="entry name" value="TONB_DEPENDENT_REC_3"/>
    <property type="match status" value="1"/>
</dbReference>
<dbReference type="InterPro" id="IPR041700">
    <property type="entry name" value="OMP_b-brl_3"/>
</dbReference>
<evidence type="ECO:0000256" key="8">
    <source>
        <dbReference type="SAM" id="MobiDB-lite"/>
    </source>
</evidence>
<accession>A0ABR7D0K1</accession>
<evidence type="ECO:0000256" key="6">
    <source>
        <dbReference type="ARBA" id="ARBA00023237"/>
    </source>
</evidence>
<keyword evidence="6 7" id="KW-0998">Cell outer membrane</keyword>
<dbReference type="Pfam" id="PF13715">
    <property type="entry name" value="CarbopepD_reg_2"/>
    <property type="match status" value="1"/>
</dbReference>
<dbReference type="Gene3D" id="2.60.40.1120">
    <property type="entry name" value="Carboxypeptidase-like, regulatory domain"/>
    <property type="match status" value="1"/>
</dbReference>
<organism evidence="11 12">
    <name type="scientific">Butyricimonas hominis</name>
    <dbReference type="NCBI Taxonomy" id="2763032"/>
    <lineage>
        <taxon>Bacteria</taxon>
        <taxon>Pseudomonadati</taxon>
        <taxon>Bacteroidota</taxon>
        <taxon>Bacteroidia</taxon>
        <taxon>Bacteroidales</taxon>
        <taxon>Odoribacteraceae</taxon>
        <taxon>Butyricimonas</taxon>
    </lineage>
</organism>
<dbReference type="Gene3D" id="2.170.130.10">
    <property type="entry name" value="TonB-dependent receptor, plug domain"/>
    <property type="match status" value="1"/>
</dbReference>
<dbReference type="InterPro" id="IPR008969">
    <property type="entry name" value="CarboxyPept-like_regulatory"/>
</dbReference>
<evidence type="ECO:0000259" key="9">
    <source>
        <dbReference type="Pfam" id="PF07715"/>
    </source>
</evidence>
<proteinExistence type="inferred from homology"/>
<dbReference type="Gene3D" id="2.40.170.20">
    <property type="entry name" value="TonB-dependent receptor, beta-barrel domain"/>
    <property type="match status" value="1"/>
</dbReference>
<comment type="caution">
    <text evidence="11">The sequence shown here is derived from an EMBL/GenBank/DDBJ whole genome shotgun (WGS) entry which is preliminary data.</text>
</comment>
<sequence>MKDVVLTIFLVLLGTAVFSQTGQTGSIKGKIIDAKTKEALEFVNVSIRTKDSGKTLVTGTVTDSTGVFHLSRIKNGTYILSASYIGYRTLEKEFTISSKERNINLRNLLLEEDAQAISEVQVVAQRAQMRFEIDKKVFDVASNISQAGGSASDILGNIPSVEVDNEGEISLRGNSSVTIWINGKASGLTADNQAQILEQIPAESIERIELITNPSAKFSPEGTSGIINIILKKDRKAGYYGSIQTGADTQGGYNASANINYNSGKVETYLNAGYRQRKSEGEDNTNRTNTDEAGNPVSYLNQKGKSDRNGSSVFVRAGITYNFTPKDHLSLEAFAHFGDRKSDNMIRYESNVPGSFTTSERLTHSKNSSNGNNINLDYKHEFNKNSNITARASWDLWKSDGTDTYKQHSFYPEGKETASWQQQESDNRSQSWEFQVDYVNKFSEDSKVEAGYKGSLSNRKSPVETYSGATEASAVLDELLFNKYIYDQNIQALYATYSTKLNQFGVQVGLRGEYTDTETKSLGYGEHRSEVKPYKNDYFSLFPSVFLSYSLPKDNEVQINYTRRISRPRGWQLNPFVNMTDSLNISYGNPYLDPEFSNSFEVNYIKNWEKHTLSLSAYYRNTDDVIQRIRYREGDVMKSTSANITRSSSTGAEIVAKNKFFSFLDITTTMNLYYNKLDGFSYTPEGTDTPVTGEKDDNFSWNAKMIANAMLPYAISLQATGNYNSRRIIAQGHRKSNYSIDLGARKSFFNRKVTFSVNVQDILNSRNWHSVTSGNGFRQDSDSWRKGQVFRFTLSYNFGNMKATPKKQQRQQNEMNGIEEEF</sequence>
<feature type="region of interest" description="Disordered" evidence="8">
    <location>
        <begin position="277"/>
        <end position="307"/>
    </location>
</feature>
<keyword evidence="2 7" id="KW-0813">Transport</keyword>
<evidence type="ECO:0000313" key="11">
    <source>
        <dbReference type="EMBL" id="MBC5621455.1"/>
    </source>
</evidence>
<evidence type="ECO:0000256" key="7">
    <source>
        <dbReference type="PROSITE-ProRule" id="PRU01360"/>
    </source>
</evidence>
<dbReference type="Pfam" id="PF07715">
    <property type="entry name" value="Plug"/>
    <property type="match status" value="1"/>
</dbReference>
<keyword evidence="11" id="KW-0675">Receptor</keyword>
<dbReference type="SUPFAM" id="SSF56935">
    <property type="entry name" value="Porins"/>
    <property type="match status" value="1"/>
</dbReference>
<dbReference type="PANTHER" id="PTHR40980">
    <property type="entry name" value="PLUG DOMAIN-CONTAINING PROTEIN"/>
    <property type="match status" value="1"/>
</dbReference>
<dbReference type="EMBL" id="JACOOH010000004">
    <property type="protein sequence ID" value="MBC5621455.1"/>
    <property type="molecule type" value="Genomic_DNA"/>
</dbReference>
<dbReference type="InterPro" id="IPR037066">
    <property type="entry name" value="Plug_dom_sf"/>
</dbReference>
<evidence type="ECO:0000313" key="12">
    <source>
        <dbReference type="Proteomes" id="UP000646484"/>
    </source>
</evidence>
<gene>
    <name evidence="11" type="ORF">H8S64_10135</name>
</gene>
<evidence type="ECO:0000256" key="3">
    <source>
        <dbReference type="ARBA" id="ARBA00022452"/>
    </source>
</evidence>
<keyword evidence="12" id="KW-1185">Reference proteome</keyword>
<evidence type="ECO:0000256" key="1">
    <source>
        <dbReference type="ARBA" id="ARBA00004571"/>
    </source>
</evidence>
<protein>
    <submittedName>
        <fullName evidence="11">TonB-dependent receptor</fullName>
    </submittedName>
</protein>
<name>A0ABR7D0K1_9BACT</name>